<keyword evidence="8 12" id="KW-0406">Ion transport</keyword>
<evidence type="ECO:0000256" key="9">
    <source>
        <dbReference type="ARBA" id="ARBA00023136"/>
    </source>
</evidence>
<evidence type="ECO:0000256" key="6">
    <source>
        <dbReference type="ARBA" id="ARBA00022842"/>
    </source>
</evidence>
<dbReference type="InterPro" id="IPR004488">
    <property type="entry name" value="Mg/Co-transport_prot_CorA"/>
</dbReference>
<keyword evidence="4 12" id="KW-1003">Cell membrane</keyword>
<dbReference type="Proteomes" id="UP000031890">
    <property type="component" value="Chromosome"/>
</dbReference>
<dbReference type="PANTHER" id="PTHR46494:SF1">
    <property type="entry name" value="CORA FAMILY METAL ION TRANSPORTER (EUROFUNG)"/>
    <property type="match status" value="1"/>
</dbReference>
<gene>
    <name evidence="12 15" type="primary">corA</name>
    <name evidence="14" type="ORF">CSING_07110</name>
    <name evidence="15" type="ORF">MHK08_03170</name>
</gene>
<evidence type="ECO:0000313" key="16">
    <source>
        <dbReference type="Proteomes" id="UP000031890"/>
    </source>
</evidence>
<dbReference type="InterPro" id="IPR002523">
    <property type="entry name" value="MgTranspt_CorA/ZnTranspt_ZntB"/>
</dbReference>
<dbReference type="GO" id="GO:0005886">
    <property type="term" value="C:plasma membrane"/>
    <property type="evidence" value="ECO:0007669"/>
    <property type="project" value="UniProtKB-SubCell"/>
</dbReference>
<keyword evidence="9 12" id="KW-0472">Membrane</keyword>
<evidence type="ECO:0000256" key="13">
    <source>
        <dbReference type="SAM" id="MobiDB-lite"/>
    </source>
</evidence>
<keyword evidence="17" id="KW-1185">Reference proteome</keyword>
<dbReference type="Gene3D" id="3.30.460.20">
    <property type="entry name" value="CorA soluble domain-like"/>
    <property type="match status" value="1"/>
</dbReference>
<comment type="catalytic activity">
    <reaction evidence="10">
        <text>Mg(2+)(in) = Mg(2+)(out)</text>
        <dbReference type="Rhea" id="RHEA:29827"/>
        <dbReference type="ChEBI" id="CHEBI:18420"/>
    </reaction>
</comment>
<accession>A0A0B6EVT8</accession>
<evidence type="ECO:0000256" key="11">
    <source>
        <dbReference type="ARBA" id="ARBA00045497"/>
    </source>
</evidence>
<dbReference type="STRING" id="161899.CSING_07110"/>
<dbReference type="InterPro" id="IPR045861">
    <property type="entry name" value="CorA_cytoplasmic_dom"/>
</dbReference>
<dbReference type="GO" id="GO:0015087">
    <property type="term" value="F:cobalt ion transmembrane transporter activity"/>
    <property type="evidence" value="ECO:0007669"/>
    <property type="project" value="UniProtKB-UniRule"/>
</dbReference>
<name>A0A0B6EVT8_9CORY</name>
<dbReference type="PANTHER" id="PTHR46494">
    <property type="entry name" value="CORA FAMILY METAL ION TRANSPORTER (EUROFUNG)"/>
    <property type="match status" value="1"/>
</dbReference>
<feature type="transmembrane region" description="Helical" evidence="12">
    <location>
        <begin position="300"/>
        <end position="319"/>
    </location>
</feature>
<organism evidence="14 16">
    <name type="scientific">Corynebacterium singulare</name>
    <dbReference type="NCBI Taxonomy" id="161899"/>
    <lineage>
        <taxon>Bacteria</taxon>
        <taxon>Bacillati</taxon>
        <taxon>Actinomycetota</taxon>
        <taxon>Actinomycetes</taxon>
        <taxon>Mycobacteriales</taxon>
        <taxon>Corynebacteriaceae</taxon>
        <taxon>Corynebacterium</taxon>
    </lineage>
</organism>
<comment type="similarity">
    <text evidence="2 12">Belongs to the CorA metal ion transporter (MIT) (TC 1.A.35) family.</text>
</comment>
<evidence type="ECO:0000256" key="1">
    <source>
        <dbReference type="ARBA" id="ARBA00004651"/>
    </source>
</evidence>
<dbReference type="Pfam" id="PF01544">
    <property type="entry name" value="CorA"/>
    <property type="match status" value="1"/>
</dbReference>
<dbReference type="GO" id="GO:0015095">
    <property type="term" value="F:magnesium ion transmembrane transporter activity"/>
    <property type="evidence" value="ECO:0007669"/>
    <property type="project" value="UniProtKB-UniRule"/>
</dbReference>
<dbReference type="EMBL" id="JAKRDF010000002">
    <property type="protein sequence ID" value="MCG7275480.1"/>
    <property type="molecule type" value="Genomic_DNA"/>
</dbReference>
<evidence type="ECO:0000256" key="8">
    <source>
        <dbReference type="ARBA" id="ARBA00023065"/>
    </source>
</evidence>
<evidence type="ECO:0000256" key="12">
    <source>
        <dbReference type="RuleBase" id="RU362010"/>
    </source>
</evidence>
<evidence type="ECO:0000256" key="5">
    <source>
        <dbReference type="ARBA" id="ARBA00022692"/>
    </source>
</evidence>
<dbReference type="GO" id="GO:0000287">
    <property type="term" value="F:magnesium ion binding"/>
    <property type="evidence" value="ECO:0007669"/>
    <property type="project" value="TreeGrafter"/>
</dbReference>
<keyword evidence="5 12" id="KW-0812">Transmembrane</keyword>
<dbReference type="RefSeq" id="WP_042530906.1">
    <property type="nucleotide sequence ID" value="NZ_CP010827.1"/>
</dbReference>
<evidence type="ECO:0000313" key="15">
    <source>
        <dbReference type="EMBL" id="MCG7275480.1"/>
    </source>
</evidence>
<dbReference type="InterPro" id="IPR045863">
    <property type="entry name" value="CorA_TM1_TM2"/>
</dbReference>
<dbReference type="FunFam" id="1.20.58.340:FF:000004">
    <property type="entry name" value="Magnesium transport protein CorA"/>
    <property type="match status" value="1"/>
</dbReference>
<dbReference type="GO" id="GO:0050897">
    <property type="term" value="F:cobalt ion binding"/>
    <property type="evidence" value="ECO:0007669"/>
    <property type="project" value="TreeGrafter"/>
</dbReference>
<feature type="region of interest" description="Disordered" evidence="13">
    <location>
        <begin position="1"/>
        <end position="24"/>
    </location>
</feature>
<dbReference type="Gene3D" id="1.20.58.340">
    <property type="entry name" value="Magnesium transport protein CorA, transmembrane region"/>
    <property type="match status" value="2"/>
</dbReference>
<dbReference type="Proteomes" id="UP001521911">
    <property type="component" value="Unassembled WGS sequence"/>
</dbReference>
<dbReference type="AlphaFoldDB" id="A0A0B6EVT8"/>
<dbReference type="OrthoDB" id="9803416at2"/>
<evidence type="ECO:0000256" key="4">
    <source>
        <dbReference type="ARBA" id="ARBA00022475"/>
    </source>
</evidence>
<evidence type="ECO:0000313" key="14">
    <source>
        <dbReference type="EMBL" id="AJI78953.1"/>
    </source>
</evidence>
<evidence type="ECO:0000256" key="3">
    <source>
        <dbReference type="ARBA" id="ARBA00022448"/>
    </source>
</evidence>
<protein>
    <recommendedName>
        <fullName evidence="12">Magnesium transport protein CorA</fullName>
    </recommendedName>
</protein>
<comment type="subcellular location">
    <subcellularLocation>
        <location evidence="1">Cell membrane</location>
        <topology evidence="1">Multi-pass membrane protein</topology>
    </subcellularLocation>
    <subcellularLocation>
        <location evidence="12">Membrane</location>
        <topology evidence="12">Multi-pass membrane protein</topology>
    </subcellularLocation>
</comment>
<dbReference type="HOGENOM" id="CLU_007127_0_2_11"/>
<dbReference type="KEGG" id="csx:CSING_07110"/>
<keyword evidence="7 12" id="KW-1133">Transmembrane helix</keyword>
<keyword evidence="3 12" id="KW-0813">Transport</keyword>
<dbReference type="SUPFAM" id="SSF143865">
    <property type="entry name" value="CorA soluble domain-like"/>
    <property type="match status" value="1"/>
</dbReference>
<evidence type="ECO:0000256" key="2">
    <source>
        <dbReference type="ARBA" id="ARBA00009765"/>
    </source>
</evidence>
<comment type="function">
    <text evidence="11">Mediates influx of magnesium ions. Alternates between open and closed states. Activated by low cytoplasmic Mg(2+) levels. Inactive when cytoplasmic Mg(2+) levels are high.</text>
</comment>
<feature type="transmembrane region" description="Helical" evidence="12">
    <location>
        <begin position="331"/>
        <end position="351"/>
    </location>
</feature>
<dbReference type="NCBIfam" id="TIGR00383">
    <property type="entry name" value="corA"/>
    <property type="match status" value="1"/>
</dbReference>
<evidence type="ECO:0000256" key="7">
    <source>
        <dbReference type="ARBA" id="ARBA00022989"/>
    </source>
</evidence>
<dbReference type="EMBL" id="CP010827">
    <property type="protein sequence ID" value="AJI78953.1"/>
    <property type="molecule type" value="Genomic_DNA"/>
</dbReference>
<reference evidence="15 17" key="2">
    <citation type="submission" date="2022-02" db="EMBL/GenBank/DDBJ databases">
        <title>Uncovering new skin microbiome diversity through culturing and metagenomics.</title>
        <authorList>
            <person name="Conlan S."/>
            <person name="Deming C."/>
            <person name="Nisc Comparative Sequencing Program N."/>
            <person name="Segre J.A."/>
        </authorList>
    </citation>
    <scope>NUCLEOTIDE SEQUENCE [LARGE SCALE GENOMIC DNA]</scope>
    <source>
        <strain evidence="15 17">ACRQV</strain>
    </source>
</reference>
<proteinExistence type="inferred from homology"/>
<evidence type="ECO:0000313" key="17">
    <source>
        <dbReference type="Proteomes" id="UP001521911"/>
    </source>
</evidence>
<keyword evidence="6 12" id="KW-0460">Magnesium</keyword>
<reference evidence="14 16" key="1">
    <citation type="journal article" date="2015" name="Genome Announc.">
        <title>Complete Genome Sequence and Annotation of Corynebacterium singulare DSM 44357, Isolated from a Human Semen Specimen.</title>
        <authorList>
            <person name="Merten M."/>
            <person name="Brinkrolf K."/>
            <person name="Albersmeier A."/>
            <person name="Kutter Y."/>
            <person name="Ruckert C."/>
            <person name="Tauch A."/>
        </authorList>
    </citation>
    <scope>NUCLEOTIDE SEQUENCE [LARGE SCALE GENOMIC DNA]</scope>
    <source>
        <strain evidence="14">IBS B52218</strain>
    </source>
</reference>
<dbReference type="SUPFAM" id="SSF144083">
    <property type="entry name" value="Magnesium transport protein CorA, transmembrane region"/>
    <property type="match status" value="1"/>
</dbReference>
<sequence length="357" mass="41000">MPSVPSPFRPRKKNDPPSSSPTFSVPVERAIEHCRVFVDGEALPGEFTPHSAVQTIEEYGRGFVWVGLYEPFESQMTKVASEFRIHELIVEDVVQAHQRPKLERYDDQLFVVARSVNYRDHDEVTDKRQIISTGEVQMIIGDTFIITVRHSAKLPNLAYVVQDEQDLVEQGPVAMAWKILDMMVDRYSEICRLIAIEVDELEEEVFTPNSLPNIDRIYMFKREILEMKHAIDPLSAALRAMNSDHKDLISKTIRSYLRDVNDHELVVKDQVAGFDERLTSLIDASVAKVTMQQNSDMRTISAVVGMWAAPTLVAGVYGMNFDVMPELHFRWGYFGALGLMVLVVAAMWWWFRRNHWL</sequence>
<dbReference type="CDD" id="cd12830">
    <property type="entry name" value="MtCorA-like"/>
    <property type="match status" value="1"/>
</dbReference>
<evidence type="ECO:0000256" key="10">
    <source>
        <dbReference type="ARBA" id="ARBA00034269"/>
    </source>
</evidence>